<proteinExistence type="predicted"/>
<name>A0A428RCA7_9HYPO</name>
<feature type="non-terminal residue" evidence="2">
    <location>
        <position position="133"/>
    </location>
</feature>
<evidence type="ECO:0000256" key="1">
    <source>
        <dbReference type="SAM" id="MobiDB-lite"/>
    </source>
</evidence>
<evidence type="ECO:0000313" key="3">
    <source>
        <dbReference type="Proteomes" id="UP000287144"/>
    </source>
</evidence>
<dbReference type="EMBL" id="NKCK01001091">
    <property type="protein sequence ID" value="RSL75157.1"/>
    <property type="molecule type" value="Genomic_DNA"/>
</dbReference>
<dbReference type="STRING" id="1325735.A0A428RCA7"/>
<gene>
    <name evidence="2" type="ORF">CEP52_017870</name>
</gene>
<evidence type="ECO:0000313" key="2">
    <source>
        <dbReference type="EMBL" id="RSL75157.1"/>
    </source>
</evidence>
<dbReference type="InterPro" id="IPR036465">
    <property type="entry name" value="vWFA_dom_sf"/>
</dbReference>
<reference evidence="2 3" key="1">
    <citation type="submission" date="2017-06" db="EMBL/GenBank/DDBJ databases">
        <title>Comparative genomic analysis of Ambrosia Fusariam Clade fungi.</title>
        <authorList>
            <person name="Stajich J.E."/>
            <person name="Carrillo J."/>
            <person name="Kijimoto T."/>
            <person name="Eskalen A."/>
            <person name="O'Donnell K."/>
            <person name="Kasson M."/>
        </authorList>
    </citation>
    <scope>NUCLEOTIDE SEQUENCE [LARGE SCALE GENOMIC DNA]</scope>
    <source>
        <strain evidence="2 3">NRRL62579</strain>
    </source>
</reference>
<comment type="caution">
    <text evidence="2">The sequence shown here is derived from an EMBL/GenBank/DDBJ whole genome shotgun (WGS) entry which is preliminary data.</text>
</comment>
<dbReference type="Proteomes" id="UP000287144">
    <property type="component" value="Unassembled WGS sequence"/>
</dbReference>
<keyword evidence="3" id="KW-1185">Reference proteome</keyword>
<dbReference type="SUPFAM" id="SSF53300">
    <property type="entry name" value="vWA-like"/>
    <property type="match status" value="1"/>
</dbReference>
<protein>
    <submittedName>
        <fullName evidence="2">Uncharacterized protein</fullName>
    </submittedName>
</protein>
<organism evidence="2 3">
    <name type="scientific">Fusarium oligoseptatum</name>
    <dbReference type="NCBI Taxonomy" id="2604345"/>
    <lineage>
        <taxon>Eukaryota</taxon>
        <taxon>Fungi</taxon>
        <taxon>Dikarya</taxon>
        <taxon>Ascomycota</taxon>
        <taxon>Pezizomycotina</taxon>
        <taxon>Sordariomycetes</taxon>
        <taxon>Hypocreomycetidae</taxon>
        <taxon>Hypocreales</taxon>
        <taxon>Nectriaceae</taxon>
        <taxon>Fusarium</taxon>
        <taxon>Fusarium solani species complex</taxon>
    </lineage>
</organism>
<dbReference type="PANTHER" id="PTHR34706">
    <property type="entry name" value="SLR1338 PROTEIN"/>
    <property type="match status" value="1"/>
</dbReference>
<dbReference type="AlphaFoldDB" id="A0A428RCA7"/>
<feature type="region of interest" description="Disordered" evidence="1">
    <location>
        <begin position="1"/>
        <end position="53"/>
    </location>
</feature>
<sequence length="133" mass="14277">MPRCGLFTNLGGKFSRGRDPSKAAQRSSASKPPRTMVSVSDDPPPAYSQPTSLRIGYASPVPSLSSITSAEDKYAFLSTFDTIFVIDDSGSMAGRSWHEVREAVGATAPICTSHDSDSIDVYFLNHRSRNSGS</sequence>
<dbReference type="PANTHER" id="PTHR34706:SF1">
    <property type="entry name" value="VWFA DOMAIN-CONTAINING PROTEIN"/>
    <property type="match status" value="1"/>
</dbReference>
<accession>A0A428RCA7</accession>